<sequence length="434" mass="46156">MRAYEIIKRKRDGLKLQEAEVRYVIDAFVAGTLPDYQMAAFLMAVFLRGMDEQETFWLTDAMRLSGDQVELRGIEGFTVDKHSTGGVGDKTSLVLGPVLAALGLKVAKLSGRGLGHTGGTIDKLESIAGFSCDLSPAAFVEAVNRIGIAIIGQTPTLVPADKKIYALRDVTATVDSIPLIAASIMSKKLAVQNKALILDVKVGSGAFMKTLAEARELARLMVKIGKQAGRQVAAVLSNMDEPLGRMIGNALEVKEAIATLRGEGPADLVALVKALAQEALLAQDRRLPQAEAASRVEQAIRSGKAWEVFVAMVRNQGGDPALVENPARLPTAKAVLPLVADRSGYVARIECEEVGLAAMMLGAGRETKEAVIDPAVGFHLLKKVGDAVQAGEVLAEVHVDPARDNAAAMRRLQAAYRLSDQPVAAQPLILDIVS</sequence>
<dbReference type="Pfam" id="PF00591">
    <property type="entry name" value="Glycos_transf_3"/>
    <property type="match status" value="1"/>
</dbReference>
<dbReference type="PANTHER" id="PTHR10515">
    <property type="entry name" value="THYMIDINE PHOSPHORYLASE"/>
    <property type="match status" value="1"/>
</dbReference>
<dbReference type="InterPro" id="IPR000053">
    <property type="entry name" value="Thymidine/pyrmidine_PPase"/>
</dbReference>
<comment type="similarity">
    <text evidence="1">Belongs to the thymidine/pyrimidine-nucleoside phosphorylase family.</text>
</comment>
<gene>
    <name evidence="6" type="ORF">OZSIB_2499</name>
</gene>
<dbReference type="Gene3D" id="1.20.970.10">
    <property type="entry name" value="Transferase, Pyrimidine Nucleoside Phosphorylase, Chain C"/>
    <property type="match status" value="1"/>
</dbReference>
<dbReference type="FunFam" id="3.40.1030.10:FF:000003">
    <property type="entry name" value="Pyrimidine-nucleoside phosphorylase"/>
    <property type="match status" value="1"/>
</dbReference>
<dbReference type="InterPro" id="IPR000312">
    <property type="entry name" value="Glycosyl_Trfase_fam3"/>
</dbReference>
<organism evidence="6 7">
    <name type="scientific">Candidatus Ozemobacter sibiricus</name>
    <dbReference type="NCBI Taxonomy" id="2268124"/>
    <lineage>
        <taxon>Bacteria</taxon>
        <taxon>Candidatus Ozemobacteria</taxon>
        <taxon>Candidatus Ozemobacterales</taxon>
        <taxon>Candidatus Ozemobacteraceae</taxon>
        <taxon>Candidatus Ozemobacter</taxon>
    </lineage>
</organism>
<dbReference type="GO" id="GO:0009032">
    <property type="term" value="F:thymidine phosphorylase activity"/>
    <property type="evidence" value="ECO:0007669"/>
    <property type="project" value="TreeGrafter"/>
</dbReference>
<evidence type="ECO:0000256" key="4">
    <source>
        <dbReference type="ARBA" id="ARBA00022679"/>
    </source>
</evidence>
<dbReference type="Proteomes" id="UP000252355">
    <property type="component" value="Unassembled WGS sequence"/>
</dbReference>
<comment type="subunit">
    <text evidence="2">Homodimer.</text>
</comment>
<dbReference type="NCBIfam" id="NF004490">
    <property type="entry name" value="PRK05820.1"/>
    <property type="match status" value="1"/>
</dbReference>
<dbReference type="Pfam" id="PF07831">
    <property type="entry name" value="PYNP_C"/>
    <property type="match status" value="1"/>
</dbReference>
<dbReference type="SUPFAM" id="SSF47648">
    <property type="entry name" value="Nucleoside phosphorylase/phosphoribosyltransferase N-terminal domain"/>
    <property type="match status" value="1"/>
</dbReference>
<comment type="caution">
    <text evidence="6">The sequence shown here is derived from an EMBL/GenBank/DDBJ whole genome shotgun (WGS) entry which is preliminary data.</text>
</comment>
<evidence type="ECO:0000259" key="5">
    <source>
        <dbReference type="SMART" id="SM00941"/>
    </source>
</evidence>
<dbReference type="PROSITE" id="PS00647">
    <property type="entry name" value="THYMID_PHOSPHORYLASE"/>
    <property type="match status" value="1"/>
</dbReference>
<dbReference type="InterPro" id="IPR018090">
    <property type="entry name" value="Pyrmidine_PPas_bac/euk"/>
</dbReference>
<feature type="domain" description="Pyrimidine nucleoside phosphorylase C-terminal" evidence="5">
    <location>
        <begin position="345"/>
        <end position="419"/>
    </location>
</feature>
<dbReference type="NCBIfam" id="TIGR02644">
    <property type="entry name" value="Y_phosphoryl"/>
    <property type="match status" value="1"/>
</dbReference>
<dbReference type="InterPro" id="IPR013102">
    <property type="entry name" value="PYNP_C"/>
</dbReference>
<name>A0A367ZUT3_9BACT</name>
<proteinExistence type="inferred from homology"/>
<evidence type="ECO:0000256" key="1">
    <source>
        <dbReference type="ARBA" id="ARBA00006915"/>
    </source>
</evidence>
<dbReference type="SMART" id="SM00941">
    <property type="entry name" value="PYNP_C"/>
    <property type="match status" value="1"/>
</dbReference>
<protein>
    <submittedName>
        <fullName evidence="6">Pyrimidine-nucleoside phosphorylase</fullName>
    </submittedName>
</protein>
<dbReference type="Pfam" id="PF02885">
    <property type="entry name" value="Glycos_trans_3N"/>
    <property type="match status" value="1"/>
</dbReference>
<dbReference type="PANTHER" id="PTHR10515:SF0">
    <property type="entry name" value="THYMIDINE PHOSPHORYLASE"/>
    <property type="match status" value="1"/>
</dbReference>
<accession>A0A367ZUT3</accession>
<dbReference type="SUPFAM" id="SSF54680">
    <property type="entry name" value="Pyrimidine nucleoside phosphorylase C-terminal domain"/>
    <property type="match status" value="1"/>
</dbReference>
<dbReference type="GO" id="GO:0006206">
    <property type="term" value="P:pyrimidine nucleobase metabolic process"/>
    <property type="evidence" value="ECO:0007669"/>
    <property type="project" value="InterPro"/>
</dbReference>
<dbReference type="GO" id="GO:0005829">
    <property type="term" value="C:cytosol"/>
    <property type="evidence" value="ECO:0007669"/>
    <property type="project" value="TreeGrafter"/>
</dbReference>
<evidence type="ECO:0000256" key="2">
    <source>
        <dbReference type="ARBA" id="ARBA00011738"/>
    </source>
</evidence>
<evidence type="ECO:0000256" key="3">
    <source>
        <dbReference type="ARBA" id="ARBA00022676"/>
    </source>
</evidence>
<dbReference type="InterPro" id="IPR017872">
    <property type="entry name" value="Pyrmidine_PPase_CS"/>
</dbReference>
<dbReference type="InterPro" id="IPR036320">
    <property type="entry name" value="Glycosyl_Trfase_fam3_N_dom_sf"/>
</dbReference>
<dbReference type="GO" id="GO:0006213">
    <property type="term" value="P:pyrimidine nucleoside metabolic process"/>
    <property type="evidence" value="ECO:0007669"/>
    <property type="project" value="InterPro"/>
</dbReference>
<evidence type="ECO:0000313" key="6">
    <source>
        <dbReference type="EMBL" id="RCK81122.1"/>
    </source>
</evidence>
<reference evidence="6 7" key="1">
    <citation type="submission" date="2018-05" db="EMBL/GenBank/DDBJ databases">
        <title>A metagenomic window into the 2 km-deep terrestrial subsurface aquifer revealed taxonomically and functionally diverse microbial community comprising novel uncultured bacterial lineages.</title>
        <authorList>
            <person name="Kadnikov V.V."/>
            <person name="Mardanov A.V."/>
            <person name="Beletsky A.V."/>
            <person name="Banks D."/>
            <person name="Pimenov N.V."/>
            <person name="Frank Y.A."/>
            <person name="Karnachuk O.V."/>
            <person name="Ravin N.V."/>
        </authorList>
    </citation>
    <scope>NUCLEOTIDE SEQUENCE [LARGE SCALE GENOMIC DNA]</scope>
    <source>
        <strain evidence="6">BY5</strain>
    </source>
</reference>
<dbReference type="InterPro" id="IPR035902">
    <property type="entry name" value="Nuc_phospho_transferase"/>
</dbReference>
<dbReference type="GO" id="GO:0004645">
    <property type="term" value="F:1,4-alpha-oligoglucan phosphorylase activity"/>
    <property type="evidence" value="ECO:0007669"/>
    <property type="project" value="InterPro"/>
</dbReference>
<dbReference type="EMBL" id="QOQW01000003">
    <property type="protein sequence ID" value="RCK81122.1"/>
    <property type="molecule type" value="Genomic_DNA"/>
</dbReference>
<evidence type="ECO:0000313" key="7">
    <source>
        <dbReference type="Proteomes" id="UP000252355"/>
    </source>
</evidence>
<keyword evidence="3" id="KW-0328">Glycosyltransferase</keyword>
<dbReference type="SUPFAM" id="SSF52418">
    <property type="entry name" value="Nucleoside phosphorylase/phosphoribosyltransferase catalytic domain"/>
    <property type="match status" value="1"/>
</dbReference>
<dbReference type="Gene3D" id="3.90.1170.30">
    <property type="entry name" value="Pyrimidine nucleoside phosphorylase-like, C-terminal domain"/>
    <property type="match status" value="1"/>
</dbReference>
<dbReference type="Gene3D" id="3.40.1030.10">
    <property type="entry name" value="Nucleoside phosphorylase/phosphoribosyltransferase catalytic domain"/>
    <property type="match status" value="1"/>
</dbReference>
<dbReference type="AlphaFoldDB" id="A0A367ZUT3"/>
<dbReference type="InterPro" id="IPR036566">
    <property type="entry name" value="PYNP-like_C_sf"/>
</dbReference>
<dbReference type="InterPro" id="IPR017459">
    <property type="entry name" value="Glycosyl_Trfase_fam3_N_dom"/>
</dbReference>
<dbReference type="PIRSF" id="PIRSF000478">
    <property type="entry name" value="TP_PyNP"/>
    <property type="match status" value="1"/>
</dbReference>
<keyword evidence="4" id="KW-0808">Transferase</keyword>